<gene>
    <name evidence="3" type="ORF">EVOR1521_LOCUS27586</name>
</gene>
<evidence type="ECO:0000259" key="2">
    <source>
        <dbReference type="Pfam" id="PF00773"/>
    </source>
</evidence>
<proteinExistence type="predicted"/>
<dbReference type="GO" id="GO:0071031">
    <property type="term" value="P:nuclear mRNA surveillance of mRNA 3'-end processing"/>
    <property type="evidence" value="ECO:0007669"/>
    <property type="project" value="TreeGrafter"/>
</dbReference>
<feature type="region of interest" description="Disordered" evidence="1">
    <location>
        <begin position="104"/>
        <end position="128"/>
    </location>
</feature>
<reference evidence="3" key="1">
    <citation type="submission" date="2023-08" db="EMBL/GenBank/DDBJ databases">
        <authorList>
            <person name="Chen Y."/>
            <person name="Shah S."/>
            <person name="Dougan E. K."/>
            <person name="Thang M."/>
            <person name="Chan C."/>
        </authorList>
    </citation>
    <scope>NUCLEOTIDE SEQUENCE</scope>
</reference>
<dbReference type="PANTHER" id="PTHR23355:SF35">
    <property type="entry name" value="EXOSOME COMPLEX EXONUCLEASE RRP44"/>
    <property type="match status" value="1"/>
</dbReference>
<dbReference type="GO" id="GO:0004519">
    <property type="term" value="F:endonuclease activity"/>
    <property type="evidence" value="ECO:0007669"/>
    <property type="project" value="TreeGrafter"/>
</dbReference>
<dbReference type="GO" id="GO:0016075">
    <property type="term" value="P:rRNA catabolic process"/>
    <property type="evidence" value="ECO:0007669"/>
    <property type="project" value="TreeGrafter"/>
</dbReference>
<keyword evidence="4" id="KW-1185">Reference proteome</keyword>
<feature type="domain" description="RNB" evidence="2">
    <location>
        <begin position="3"/>
        <end position="113"/>
    </location>
</feature>
<dbReference type="Proteomes" id="UP001178507">
    <property type="component" value="Unassembled WGS sequence"/>
</dbReference>
<dbReference type="GO" id="GO:0000175">
    <property type="term" value="F:3'-5'-RNA exonuclease activity"/>
    <property type="evidence" value="ECO:0007669"/>
    <property type="project" value="TreeGrafter"/>
</dbReference>
<dbReference type="InterPro" id="IPR001900">
    <property type="entry name" value="RNase_II/R"/>
</dbReference>
<dbReference type="GO" id="GO:0000176">
    <property type="term" value="C:nuclear exosome (RNase complex)"/>
    <property type="evidence" value="ECO:0007669"/>
    <property type="project" value="TreeGrafter"/>
</dbReference>
<accession>A0AA36NIM6</accession>
<evidence type="ECO:0000256" key="1">
    <source>
        <dbReference type="SAM" id="MobiDB-lite"/>
    </source>
</evidence>
<organism evidence="3 4">
    <name type="scientific">Effrenium voratum</name>
    <dbReference type="NCBI Taxonomy" id="2562239"/>
    <lineage>
        <taxon>Eukaryota</taxon>
        <taxon>Sar</taxon>
        <taxon>Alveolata</taxon>
        <taxon>Dinophyceae</taxon>
        <taxon>Suessiales</taxon>
        <taxon>Symbiodiniaceae</taxon>
        <taxon>Effrenium</taxon>
    </lineage>
</organism>
<dbReference type="PANTHER" id="PTHR23355">
    <property type="entry name" value="RIBONUCLEASE"/>
    <property type="match status" value="1"/>
</dbReference>
<dbReference type="GO" id="GO:0000177">
    <property type="term" value="C:cytoplasmic exosome (RNase complex)"/>
    <property type="evidence" value="ECO:0007669"/>
    <property type="project" value="TreeGrafter"/>
</dbReference>
<dbReference type="InterPro" id="IPR050180">
    <property type="entry name" value="RNR_Ribonuclease"/>
</dbReference>
<dbReference type="EMBL" id="CAUJNA010003581">
    <property type="protein sequence ID" value="CAJ1405351.1"/>
    <property type="molecule type" value="Genomic_DNA"/>
</dbReference>
<dbReference type="InterPro" id="IPR012340">
    <property type="entry name" value="NA-bd_OB-fold"/>
</dbReference>
<comment type="caution">
    <text evidence="3">The sequence shown here is derived from an EMBL/GenBank/DDBJ whole genome shotgun (WGS) entry which is preliminary data.</text>
</comment>
<dbReference type="GO" id="GO:0003723">
    <property type="term" value="F:RNA binding"/>
    <property type="evidence" value="ECO:0007669"/>
    <property type="project" value="InterPro"/>
</dbReference>
<dbReference type="SUPFAM" id="SSF50249">
    <property type="entry name" value="Nucleic acid-binding proteins"/>
    <property type="match status" value="1"/>
</dbReference>
<evidence type="ECO:0000313" key="4">
    <source>
        <dbReference type="Proteomes" id="UP001178507"/>
    </source>
</evidence>
<evidence type="ECO:0000313" key="3">
    <source>
        <dbReference type="EMBL" id="CAJ1405351.1"/>
    </source>
</evidence>
<protein>
    <recommendedName>
        <fullName evidence="2">RNB domain-containing protein</fullName>
    </recommendedName>
</protein>
<dbReference type="Pfam" id="PF00773">
    <property type="entry name" value="RNB"/>
    <property type="match status" value="1"/>
</dbReference>
<name>A0AA36NIM6_9DINO</name>
<sequence length="146" mass="16341">MSVERLTFSVLWEMTPEAEVVDTKYCKAIIKSREALSYAEAQARIDDPQDQSEITTSLRNLLRLTRIIRAKRVAAGALELASQEVRFELDSETQDPTDVAEYQQKETNKLIEDGAGQKTKIPGSAGLWENPQCDTWISVEGPEGKP</sequence>
<dbReference type="AlphaFoldDB" id="A0AA36NIM6"/>